<name>A0A9W8A7F8_9FUNG</name>
<dbReference type="SMART" id="SM00955">
    <property type="entry name" value="RNB"/>
    <property type="match status" value="1"/>
</dbReference>
<dbReference type="Gene3D" id="2.40.50.140">
    <property type="entry name" value="Nucleic acid-binding proteins"/>
    <property type="match status" value="1"/>
</dbReference>
<accession>A0A9W8A7F8</accession>
<dbReference type="InterPro" id="IPR012340">
    <property type="entry name" value="NA-bd_OB-fold"/>
</dbReference>
<protein>
    <recommendedName>
        <fullName evidence="1">DIS3-like exonuclease 1</fullName>
    </recommendedName>
</protein>
<dbReference type="EMBL" id="JANBPU010000010">
    <property type="protein sequence ID" value="KAJ1920729.1"/>
    <property type="molecule type" value="Genomic_DNA"/>
</dbReference>
<dbReference type="SUPFAM" id="SSF50249">
    <property type="entry name" value="Nucleic acid-binding proteins"/>
    <property type="match status" value="2"/>
</dbReference>
<dbReference type="InterPro" id="IPR041505">
    <property type="entry name" value="Dis3_CSD2"/>
</dbReference>
<dbReference type="GO" id="GO:0000175">
    <property type="term" value="F:3'-5'-RNA exonuclease activity"/>
    <property type="evidence" value="ECO:0007669"/>
    <property type="project" value="TreeGrafter"/>
</dbReference>
<comment type="caution">
    <text evidence="3">The sequence shown here is derived from an EMBL/GenBank/DDBJ whole genome shotgun (WGS) entry which is preliminary data.</text>
</comment>
<sequence length="958" mass="108543">MTSRLESIVYHKNKKLNVSKVVHERYIRSDISCGIKGCTECPNEHMLKNNIPLLKHDAPCIVIPDVSLDQRERSRTMASLRKIAADHLRFSIVFANTVFNATSIQRRHGWLPAKFDIRAVSRVAQWYRSHVGKQWPGLKVIVVTTRERYDLWEEVLGSEADGGVLVFDEFLKTYHPDVLPQYNSIESSSEHKRLDITLKSPTEHARSRIKDKSQGEYQKHLSDYEIEQGLSTGKLIQGVLKGIQNTSAGEKQAIISRGHLGKPDILIVGSVRRNRAIDGDTVVVRLLDQQGDVDSTDLPTQPEEKKADDVDGFDFDIGEAVEYTDGKGVEKLGAVYGEVVGITNRTWRPFVATIKPEEGGKMSSTTGPTDSRHPRGHFIRSLGPIGDLDTEINAILVEHDIAVSQSSLAFSEKCLREIPDYSPENPWLPDQDEINLRRDLRGKNIFSIDPKGSKDIDDALSMVDLGDGNYELGVHIADPAYFLPIGSFTDLEARRRGTTIYLSDRRFNMIPPALSEHNCSLRGGVDRYAVSVIWKLDSNFEVLDTWFGRTVIRSTLEMYYEQAQMLLDMKSGIPDLPENLEEKLRTPILLLARAMRKIRERRKNMGALELESTEVKFMVDSETQEINDILPKKGLEIHKIVEEAMIMANSFVARRIWDAYPDVAVLRHHPLPTPERFRRLINMAATKGFRLDCSSNRKLAQSLAAVTEKLIQTDPDFVFLLKAMATLAMSEAEYISSGDYPQDQYKHYGLALEFYTHFTESTELFQGLYISQKVKNGHAMIEQAVISEIRSNGFMVYIPRFGLRSPVYLRDKHGRSIVPMSVITGNSNDTGHLTNPAIESTETETTVTLPSIGSSKPQSVKFRVFDHLLVRLKTLESRYHWNHIYTEIVTLSVKNTSSNQDQKQLEPSDLVAEIRDMSVKDEKRPFVAEPIPKSKKEFYSIVEKFRSIAVSEIHSDRI</sequence>
<dbReference type="Pfam" id="PF00773">
    <property type="entry name" value="RNB"/>
    <property type="match status" value="1"/>
</dbReference>
<keyword evidence="4" id="KW-1185">Reference proteome</keyword>
<evidence type="ECO:0000313" key="3">
    <source>
        <dbReference type="EMBL" id="KAJ1920729.1"/>
    </source>
</evidence>
<dbReference type="GO" id="GO:0003723">
    <property type="term" value="F:RNA binding"/>
    <property type="evidence" value="ECO:0007669"/>
    <property type="project" value="InterPro"/>
</dbReference>
<evidence type="ECO:0000259" key="2">
    <source>
        <dbReference type="SMART" id="SM00955"/>
    </source>
</evidence>
<organism evidence="3 4">
    <name type="scientific">Mycoemilia scoparia</name>
    <dbReference type="NCBI Taxonomy" id="417184"/>
    <lineage>
        <taxon>Eukaryota</taxon>
        <taxon>Fungi</taxon>
        <taxon>Fungi incertae sedis</taxon>
        <taxon>Zoopagomycota</taxon>
        <taxon>Kickxellomycotina</taxon>
        <taxon>Kickxellomycetes</taxon>
        <taxon>Kickxellales</taxon>
        <taxon>Kickxellaceae</taxon>
        <taxon>Mycoemilia</taxon>
    </lineage>
</organism>
<dbReference type="Gene3D" id="2.40.50.690">
    <property type="match status" value="1"/>
</dbReference>
<evidence type="ECO:0000313" key="4">
    <source>
        <dbReference type="Proteomes" id="UP001150538"/>
    </source>
</evidence>
<dbReference type="AlphaFoldDB" id="A0A9W8A7F8"/>
<dbReference type="OrthoDB" id="372421at2759"/>
<evidence type="ECO:0000256" key="1">
    <source>
        <dbReference type="ARBA" id="ARBA00016366"/>
    </source>
</evidence>
<dbReference type="Gene3D" id="3.40.50.1010">
    <property type="entry name" value="5'-nuclease"/>
    <property type="match status" value="1"/>
</dbReference>
<dbReference type="GO" id="GO:0006402">
    <property type="term" value="P:mRNA catabolic process"/>
    <property type="evidence" value="ECO:0007669"/>
    <property type="project" value="TreeGrafter"/>
</dbReference>
<dbReference type="Proteomes" id="UP001150538">
    <property type="component" value="Unassembled WGS sequence"/>
</dbReference>
<dbReference type="PANTHER" id="PTHR23355">
    <property type="entry name" value="RIBONUCLEASE"/>
    <property type="match status" value="1"/>
</dbReference>
<dbReference type="PANTHER" id="PTHR23355:SF30">
    <property type="entry name" value="DIS3-LIKE EXONUCLEASE 1"/>
    <property type="match status" value="1"/>
</dbReference>
<dbReference type="InterPro" id="IPR050180">
    <property type="entry name" value="RNR_Ribonuclease"/>
</dbReference>
<gene>
    <name evidence="3" type="ORF">H4219_001128</name>
</gene>
<proteinExistence type="predicted"/>
<reference evidence="3" key="1">
    <citation type="submission" date="2022-07" db="EMBL/GenBank/DDBJ databases">
        <title>Phylogenomic reconstructions and comparative analyses of Kickxellomycotina fungi.</title>
        <authorList>
            <person name="Reynolds N.K."/>
            <person name="Stajich J.E."/>
            <person name="Barry K."/>
            <person name="Grigoriev I.V."/>
            <person name="Crous P."/>
            <person name="Smith M.E."/>
        </authorList>
    </citation>
    <scope>NUCLEOTIDE SEQUENCE</scope>
    <source>
        <strain evidence="3">NBRC 100468</strain>
    </source>
</reference>
<dbReference type="InterPro" id="IPR001900">
    <property type="entry name" value="RNase_II/R"/>
</dbReference>
<feature type="domain" description="RNB" evidence="2">
    <location>
        <begin position="437"/>
        <end position="767"/>
    </location>
</feature>
<dbReference type="Pfam" id="PF17849">
    <property type="entry name" value="OB_Dis3"/>
    <property type="match status" value="1"/>
</dbReference>